<dbReference type="KEGG" id="llh:I41_43600"/>
<dbReference type="Proteomes" id="UP000317909">
    <property type="component" value="Chromosome"/>
</dbReference>
<accession>A0A517U3F4</accession>
<organism evidence="1 2">
    <name type="scientific">Lacipirellula limnantheis</name>
    <dbReference type="NCBI Taxonomy" id="2528024"/>
    <lineage>
        <taxon>Bacteria</taxon>
        <taxon>Pseudomonadati</taxon>
        <taxon>Planctomycetota</taxon>
        <taxon>Planctomycetia</taxon>
        <taxon>Pirellulales</taxon>
        <taxon>Lacipirellulaceae</taxon>
        <taxon>Lacipirellula</taxon>
    </lineage>
</organism>
<name>A0A517U3F4_9BACT</name>
<evidence type="ECO:0000313" key="1">
    <source>
        <dbReference type="EMBL" id="QDT75151.1"/>
    </source>
</evidence>
<sequence length="33" mass="3484">MSGGQYAILVAIGPGRYLGRSALFLEPEAYGLI</sequence>
<gene>
    <name evidence="1" type="ORF">I41_43600</name>
</gene>
<reference evidence="1 2" key="1">
    <citation type="submission" date="2019-02" db="EMBL/GenBank/DDBJ databases">
        <title>Deep-cultivation of Planctomycetes and their phenomic and genomic characterization uncovers novel biology.</title>
        <authorList>
            <person name="Wiegand S."/>
            <person name="Jogler M."/>
            <person name="Boedeker C."/>
            <person name="Pinto D."/>
            <person name="Vollmers J."/>
            <person name="Rivas-Marin E."/>
            <person name="Kohn T."/>
            <person name="Peeters S.H."/>
            <person name="Heuer A."/>
            <person name="Rast P."/>
            <person name="Oberbeckmann S."/>
            <person name="Bunk B."/>
            <person name="Jeske O."/>
            <person name="Meyerdierks A."/>
            <person name="Storesund J.E."/>
            <person name="Kallscheuer N."/>
            <person name="Luecker S."/>
            <person name="Lage O.M."/>
            <person name="Pohl T."/>
            <person name="Merkel B.J."/>
            <person name="Hornburger P."/>
            <person name="Mueller R.-W."/>
            <person name="Bruemmer F."/>
            <person name="Labrenz M."/>
            <person name="Spormann A.M."/>
            <person name="Op den Camp H."/>
            <person name="Overmann J."/>
            <person name="Amann R."/>
            <person name="Jetten M.S.M."/>
            <person name="Mascher T."/>
            <person name="Medema M.H."/>
            <person name="Devos D.P."/>
            <person name="Kaster A.-K."/>
            <person name="Ovreas L."/>
            <person name="Rohde M."/>
            <person name="Galperin M.Y."/>
            <person name="Jogler C."/>
        </authorList>
    </citation>
    <scope>NUCLEOTIDE SEQUENCE [LARGE SCALE GENOMIC DNA]</scope>
    <source>
        <strain evidence="1 2">I41</strain>
    </source>
</reference>
<proteinExistence type="predicted"/>
<protein>
    <submittedName>
        <fullName evidence="1">Uncharacterized protein</fullName>
    </submittedName>
</protein>
<keyword evidence="2" id="KW-1185">Reference proteome</keyword>
<evidence type="ECO:0000313" key="2">
    <source>
        <dbReference type="Proteomes" id="UP000317909"/>
    </source>
</evidence>
<dbReference type="EMBL" id="CP036339">
    <property type="protein sequence ID" value="QDT75151.1"/>
    <property type="molecule type" value="Genomic_DNA"/>
</dbReference>
<dbReference type="AlphaFoldDB" id="A0A517U3F4"/>